<keyword evidence="4" id="KW-1185">Reference proteome</keyword>
<feature type="region of interest" description="Disordered" evidence="1">
    <location>
        <begin position="30"/>
        <end position="57"/>
    </location>
</feature>
<dbReference type="RefSeq" id="XP_007408385.1">
    <property type="nucleotide sequence ID" value="XM_007408323.1"/>
</dbReference>
<evidence type="ECO:0000256" key="1">
    <source>
        <dbReference type="SAM" id="MobiDB-lite"/>
    </source>
</evidence>
<dbReference type="GeneID" id="18922511"/>
<dbReference type="AlphaFoldDB" id="F4RGS2"/>
<accession>F4RGS2</accession>
<gene>
    <name evidence="3" type="ORF">MELLADRAFT_105144</name>
</gene>
<feature type="chain" id="PRO_5003317617" evidence="2">
    <location>
        <begin position="19"/>
        <end position="180"/>
    </location>
</feature>
<dbReference type="KEGG" id="mlr:MELLADRAFT_105144"/>
<protein>
    <submittedName>
        <fullName evidence="3">Secreted protein</fullName>
    </submittedName>
</protein>
<dbReference type="EMBL" id="GL883101">
    <property type="protein sequence ID" value="EGG08187.1"/>
    <property type="molecule type" value="Genomic_DNA"/>
</dbReference>
<keyword evidence="2" id="KW-0732">Signal</keyword>
<evidence type="ECO:0000313" key="4">
    <source>
        <dbReference type="Proteomes" id="UP000001072"/>
    </source>
</evidence>
<feature type="signal peptide" evidence="2">
    <location>
        <begin position="1"/>
        <end position="18"/>
    </location>
</feature>
<dbReference type="InParanoid" id="F4RGS2"/>
<proteinExistence type="predicted"/>
<sequence>MRAFILLGFLLQVLFVLGYPESIGSLKKRDLNGPQSIPSQQLSKRTTSPSNPVVCPGPDGPRIDMNDYYKMITALVQRKVKCVYYANMGMAVFDRDDNPATFTDSDPSIVREWYGAQLSEQCETQRPVRVRSKLPPIRPDDSLNIGTVFYKIYAPSEQVMNCNEEDDAAIRSYLLSQFMT</sequence>
<dbReference type="VEuPathDB" id="FungiDB:MELLADRAFT_105144"/>
<reference evidence="4" key="1">
    <citation type="journal article" date="2011" name="Proc. Natl. Acad. Sci. U.S.A.">
        <title>Obligate biotrophy features unraveled by the genomic analysis of rust fungi.</title>
        <authorList>
            <person name="Duplessis S."/>
            <person name="Cuomo C.A."/>
            <person name="Lin Y.-C."/>
            <person name="Aerts A."/>
            <person name="Tisserant E."/>
            <person name="Veneault-Fourrey C."/>
            <person name="Joly D.L."/>
            <person name="Hacquard S."/>
            <person name="Amselem J."/>
            <person name="Cantarel B.L."/>
            <person name="Chiu R."/>
            <person name="Coutinho P.M."/>
            <person name="Feau N."/>
            <person name="Field M."/>
            <person name="Frey P."/>
            <person name="Gelhaye E."/>
            <person name="Goldberg J."/>
            <person name="Grabherr M.G."/>
            <person name="Kodira C.D."/>
            <person name="Kohler A."/>
            <person name="Kuees U."/>
            <person name="Lindquist E.A."/>
            <person name="Lucas S.M."/>
            <person name="Mago R."/>
            <person name="Mauceli E."/>
            <person name="Morin E."/>
            <person name="Murat C."/>
            <person name="Pangilinan J.L."/>
            <person name="Park R."/>
            <person name="Pearson M."/>
            <person name="Quesneville H."/>
            <person name="Rouhier N."/>
            <person name="Sakthikumar S."/>
            <person name="Salamov A.A."/>
            <person name="Schmutz J."/>
            <person name="Selles B."/>
            <person name="Shapiro H."/>
            <person name="Tanguay P."/>
            <person name="Tuskan G.A."/>
            <person name="Henrissat B."/>
            <person name="Van de Peer Y."/>
            <person name="Rouze P."/>
            <person name="Ellis J.G."/>
            <person name="Dodds P.N."/>
            <person name="Schein J.E."/>
            <person name="Zhong S."/>
            <person name="Hamelin R.C."/>
            <person name="Grigoriev I.V."/>
            <person name="Szabo L.J."/>
            <person name="Martin F."/>
        </authorList>
    </citation>
    <scope>NUCLEOTIDE SEQUENCE [LARGE SCALE GENOMIC DNA]</scope>
    <source>
        <strain evidence="4">98AG31 / pathotype 3-4-7</strain>
    </source>
</reference>
<evidence type="ECO:0000313" key="3">
    <source>
        <dbReference type="EMBL" id="EGG08187.1"/>
    </source>
</evidence>
<evidence type="ECO:0000256" key="2">
    <source>
        <dbReference type="SAM" id="SignalP"/>
    </source>
</evidence>
<feature type="compositionally biased region" description="Polar residues" evidence="1">
    <location>
        <begin position="33"/>
        <end position="51"/>
    </location>
</feature>
<organism evidence="4">
    <name type="scientific">Melampsora larici-populina (strain 98AG31 / pathotype 3-4-7)</name>
    <name type="common">Poplar leaf rust fungus</name>
    <dbReference type="NCBI Taxonomy" id="747676"/>
    <lineage>
        <taxon>Eukaryota</taxon>
        <taxon>Fungi</taxon>
        <taxon>Dikarya</taxon>
        <taxon>Basidiomycota</taxon>
        <taxon>Pucciniomycotina</taxon>
        <taxon>Pucciniomycetes</taxon>
        <taxon>Pucciniales</taxon>
        <taxon>Melampsoraceae</taxon>
        <taxon>Melampsora</taxon>
    </lineage>
</organism>
<name>F4RGS2_MELLP</name>
<dbReference type="HOGENOM" id="CLU_131072_0_0_1"/>
<dbReference type="Proteomes" id="UP000001072">
    <property type="component" value="Unassembled WGS sequence"/>
</dbReference>